<name>B0TFS8_HELMI</name>
<dbReference type="KEGG" id="hmo:HM1_1950"/>
<comment type="similarity">
    <text evidence="5">Belongs to the TatC family.</text>
</comment>
<dbReference type="InterPro" id="IPR002033">
    <property type="entry name" value="TatC"/>
</dbReference>
<dbReference type="GO" id="GO:0033281">
    <property type="term" value="C:TAT protein transport complex"/>
    <property type="evidence" value="ECO:0007669"/>
    <property type="project" value="UniProtKB-UniRule"/>
</dbReference>
<keyword evidence="2 5" id="KW-0812">Transmembrane</keyword>
<dbReference type="GO" id="GO:0065002">
    <property type="term" value="P:intracellular protein transmembrane transport"/>
    <property type="evidence" value="ECO:0007669"/>
    <property type="project" value="TreeGrafter"/>
</dbReference>
<dbReference type="GO" id="GO:0009977">
    <property type="term" value="F:proton motive force dependent protein transmembrane transporter activity"/>
    <property type="evidence" value="ECO:0007669"/>
    <property type="project" value="TreeGrafter"/>
</dbReference>
<comment type="subunit">
    <text evidence="5">Forms a complex with TatA.</text>
</comment>
<keyword evidence="5" id="KW-0813">Transport</keyword>
<keyword evidence="4 5" id="KW-0472">Membrane</keyword>
<feature type="transmembrane region" description="Helical" evidence="5">
    <location>
        <begin position="20"/>
        <end position="41"/>
    </location>
</feature>
<dbReference type="PANTHER" id="PTHR30371">
    <property type="entry name" value="SEC-INDEPENDENT PROTEIN TRANSLOCASE PROTEIN TATC"/>
    <property type="match status" value="1"/>
</dbReference>
<accession>B0TFS8</accession>
<gene>
    <name evidence="5 6" type="primary">tatC</name>
    <name evidence="6" type="ORF">HM1_1950</name>
</gene>
<dbReference type="AlphaFoldDB" id="B0TFS8"/>
<dbReference type="HAMAP" id="MF_00902">
    <property type="entry name" value="TatC"/>
    <property type="match status" value="1"/>
</dbReference>
<organism evidence="6 7">
    <name type="scientific">Heliobacterium modesticaldum (strain ATCC 51547 / Ice1)</name>
    <dbReference type="NCBI Taxonomy" id="498761"/>
    <lineage>
        <taxon>Bacteria</taxon>
        <taxon>Bacillati</taxon>
        <taxon>Bacillota</taxon>
        <taxon>Clostridia</taxon>
        <taxon>Eubacteriales</taxon>
        <taxon>Heliobacteriaceae</taxon>
        <taxon>Heliomicrobium</taxon>
    </lineage>
</organism>
<evidence type="ECO:0000256" key="2">
    <source>
        <dbReference type="ARBA" id="ARBA00022692"/>
    </source>
</evidence>
<feature type="transmembrane region" description="Helical" evidence="5">
    <location>
        <begin position="75"/>
        <end position="96"/>
    </location>
</feature>
<protein>
    <recommendedName>
        <fullName evidence="5">Sec-independent protein translocase protein TatC</fullName>
    </recommendedName>
</protein>
<keyword evidence="5" id="KW-0653">Protein transport</keyword>
<dbReference type="PRINTS" id="PR01840">
    <property type="entry name" value="TATCFAMILY"/>
</dbReference>
<keyword evidence="5" id="KW-0811">Translocation</keyword>
<dbReference type="STRING" id="498761.HM1_1950"/>
<dbReference type="Proteomes" id="UP000008550">
    <property type="component" value="Chromosome"/>
</dbReference>
<dbReference type="Pfam" id="PF00902">
    <property type="entry name" value="TatC"/>
    <property type="match status" value="1"/>
</dbReference>
<dbReference type="RefSeq" id="WP_012283009.1">
    <property type="nucleotide sequence ID" value="NC_010337.2"/>
</dbReference>
<keyword evidence="7" id="KW-1185">Reference proteome</keyword>
<evidence type="ECO:0000256" key="1">
    <source>
        <dbReference type="ARBA" id="ARBA00004141"/>
    </source>
</evidence>
<comment type="subcellular location">
    <subcellularLocation>
        <location evidence="5">Cell membrane</location>
        <topology evidence="5">Multi-pass membrane protein</topology>
    </subcellularLocation>
    <subcellularLocation>
        <location evidence="1">Membrane</location>
        <topology evidence="1">Multi-pass membrane protein</topology>
    </subcellularLocation>
</comment>
<proteinExistence type="inferred from homology"/>
<keyword evidence="3 5" id="KW-1133">Transmembrane helix</keyword>
<dbReference type="NCBIfam" id="TIGR00945">
    <property type="entry name" value="tatC"/>
    <property type="match status" value="1"/>
</dbReference>
<dbReference type="OrthoDB" id="9777044at2"/>
<comment type="function">
    <text evidence="5">Part of the twin-arginine translocation (Tat) system that transports large folded proteins containing a characteristic twin-arginine motif in their signal peptide across membranes.</text>
</comment>
<dbReference type="eggNOG" id="COG0805">
    <property type="taxonomic scope" value="Bacteria"/>
</dbReference>
<feature type="transmembrane region" description="Helical" evidence="5">
    <location>
        <begin position="108"/>
        <end position="133"/>
    </location>
</feature>
<comment type="caution">
    <text evidence="5">Lacks conserved residue(s) required for the propagation of feature annotation.</text>
</comment>
<evidence type="ECO:0000313" key="7">
    <source>
        <dbReference type="Proteomes" id="UP000008550"/>
    </source>
</evidence>
<evidence type="ECO:0000313" key="6">
    <source>
        <dbReference type="EMBL" id="ABZ84508.1"/>
    </source>
</evidence>
<dbReference type="GO" id="GO:0043953">
    <property type="term" value="P:protein transport by the Tat complex"/>
    <property type="evidence" value="ECO:0007669"/>
    <property type="project" value="UniProtKB-UniRule"/>
</dbReference>
<dbReference type="PANTHER" id="PTHR30371:SF0">
    <property type="entry name" value="SEC-INDEPENDENT PROTEIN TRANSLOCASE PROTEIN TATC, CHLOROPLASTIC-RELATED"/>
    <property type="match status" value="1"/>
</dbReference>
<dbReference type="HOGENOM" id="CLU_031942_3_3_9"/>
<sequence length="257" mass="29120">MTESNHDEKTMPLTEHLEELRVVLIWVLVAAVAGTVVAYNWNQELIALLTKPMGDLGIKPVIVRPAEGFFASIKVSFFAGLIVASPVILWKIWSFVMPALYPHERKWVYIILPISVLLLVLGVLFAFYTVYPIGVTFLITFGDFTPMISISEYLSFALWFILPFGLVFQMPLVLMFLVRLGVVDHHFLARYRRYALLLMFVIAAIFTPTPDVISQTLMAAPMYLLYEISIWIARWIGPKKRAEAEAGGEDAPIRDVP</sequence>
<feature type="transmembrane region" description="Helical" evidence="5">
    <location>
        <begin position="190"/>
        <end position="206"/>
    </location>
</feature>
<keyword evidence="5" id="KW-1003">Cell membrane</keyword>
<dbReference type="EMBL" id="CP000930">
    <property type="protein sequence ID" value="ABZ84508.1"/>
    <property type="molecule type" value="Genomic_DNA"/>
</dbReference>
<evidence type="ECO:0000256" key="5">
    <source>
        <dbReference type="HAMAP-Rule" id="MF_00902"/>
    </source>
</evidence>
<evidence type="ECO:0000256" key="4">
    <source>
        <dbReference type="ARBA" id="ARBA00023136"/>
    </source>
</evidence>
<evidence type="ECO:0000256" key="3">
    <source>
        <dbReference type="ARBA" id="ARBA00022989"/>
    </source>
</evidence>
<feature type="transmembrane region" description="Helical" evidence="5">
    <location>
        <begin position="153"/>
        <end position="178"/>
    </location>
</feature>
<reference evidence="6 7" key="1">
    <citation type="journal article" date="2008" name="J. Bacteriol.">
        <title>The genome of Heliobacterium modesticaldum, a phototrophic representative of the Firmicutes containing the simplest photosynthetic apparatus.</title>
        <authorList>
            <person name="Sattley W.M."/>
            <person name="Madigan M.T."/>
            <person name="Swingley W.D."/>
            <person name="Cheung P.C."/>
            <person name="Clocksin K.M."/>
            <person name="Conrad A.L."/>
            <person name="Dejesa L.C."/>
            <person name="Honchak B.M."/>
            <person name="Jung D.O."/>
            <person name="Karbach L.E."/>
            <person name="Kurdoglu A."/>
            <person name="Lahiri S."/>
            <person name="Mastrian S.D."/>
            <person name="Page L.E."/>
            <person name="Taylor H.L."/>
            <person name="Wang Z.T."/>
            <person name="Raymond J."/>
            <person name="Chen M."/>
            <person name="Blankenship R.E."/>
            <person name="Touchman J.W."/>
        </authorList>
    </citation>
    <scope>NUCLEOTIDE SEQUENCE [LARGE SCALE GENOMIC DNA]</scope>
    <source>
        <strain evidence="7">ATCC 51547 / Ice1</strain>
    </source>
</reference>